<name>A0A7X8YEQ0_9MICC</name>
<proteinExistence type="predicted"/>
<comment type="caution">
    <text evidence="1">The sequence shown here is derived from an EMBL/GenBank/DDBJ whole genome shotgun (WGS) entry which is preliminary data.</text>
</comment>
<organism evidence="1 2">
    <name type="scientific">Nesterenkonia sedimenti</name>
    <dbReference type="NCBI Taxonomy" id="1463632"/>
    <lineage>
        <taxon>Bacteria</taxon>
        <taxon>Bacillati</taxon>
        <taxon>Actinomycetota</taxon>
        <taxon>Actinomycetes</taxon>
        <taxon>Micrococcales</taxon>
        <taxon>Micrococcaceae</taxon>
        <taxon>Nesterenkonia</taxon>
    </lineage>
</organism>
<gene>
    <name evidence="1" type="ORF">HGQ17_12720</name>
</gene>
<keyword evidence="1" id="KW-0282">Flagellum</keyword>
<keyword evidence="2" id="KW-1185">Reference proteome</keyword>
<accession>A0A7X8YEQ0</accession>
<dbReference type="CDD" id="cd11614">
    <property type="entry name" value="SAF_CpaB_FlgA_like"/>
    <property type="match status" value="1"/>
</dbReference>
<reference evidence="1 2" key="1">
    <citation type="submission" date="2020-04" db="EMBL/GenBank/DDBJ databases">
        <title>Nesterenkonia sp. nov., isolated from marine sediment.</title>
        <authorList>
            <person name="Zhang G."/>
        </authorList>
    </citation>
    <scope>NUCLEOTIDE SEQUENCE [LARGE SCALE GENOMIC DNA]</scope>
    <source>
        <strain evidence="1 2">MY13</strain>
    </source>
</reference>
<keyword evidence="1" id="KW-0966">Cell projection</keyword>
<dbReference type="RefSeq" id="WP_168888328.1">
    <property type="nucleotide sequence ID" value="NZ_JABAHY010000016.1"/>
</dbReference>
<dbReference type="AlphaFoldDB" id="A0A7X8YEQ0"/>
<protein>
    <submittedName>
        <fullName evidence="1">Flagellar biosynthesis protein FlgA</fullName>
    </submittedName>
</protein>
<dbReference type="EMBL" id="JABAHY010000016">
    <property type="protein sequence ID" value="NLS10839.1"/>
    <property type="molecule type" value="Genomic_DNA"/>
</dbReference>
<dbReference type="Proteomes" id="UP000523139">
    <property type="component" value="Unassembled WGS sequence"/>
</dbReference>
<evidence type="ECO:0000313" key="2">
    <source>
        <dbReference type="Proteomes" id="UP000523139"/>
    </source>
</evidence>
<keyword evidence="1" id="KW-0969">Cilium</keyword>
<evidence type="ECO:0000313" key="1">
    <source>
        <dbReference type="EMBL" id="NLS10839.1"/>
    </source>
</evidence>
<sequence length="213" mass="22073">MSAAQPTQPSHRLRRPSWRDPRLIAGVLLILASVAGVATLVAAQNTTHAVYAADRTLSTGDQLTEEDLRVVQVNIDDAVGHYLSADSELPENTQLLRLVSEGELIPAAALGEGDPEGRQAVTVAIDHELARGVQPGREVDVWSTAPGEDAAEVDLLAAAAEVAEIREPDSGFAATSTVTVELLVDPEEITEILAASGTGSAITVLPATSGAGS</sequence>